<evidence type="ECO:0000313" key="2">
    <source>
        <dbReference type="EMBL" id="KYM81401.1"/>
    </source>
</evidence>
<feature type="compositionally biased region" description="Basic and acidic residues" evidence="1">
    <location>
        <begin position="75"/>
        <end position="93"/>
    </location>
</feature>
<dbReference type="AlphaFoldDB" id="A0A195BA41"/>
<name>A0A195BA41_9HYME</name>
<proteinExistence type="predicted"/>
<dbReference type="Proteomes" id="UP000078540">
    <property type="component" value="Unassembled WGS sequence"/>
</dbReference>
<evidence type="ECO:0000256" key="1">
    <source>
        <dbReference type="SAM" id="MobiDB-lite"/>
    </source>
</evidence>
<protein>
    <submittedName>
        <fullName evidence="2">Uncharacterized protein</fullName>
    </submittedName>
</protein>
<gene>
    <name evidence="2" type="ORF">ALC53_08169</name>
</gene>
<organism evidence="2 3">
    <name type="scientific">Atta colombica</name>
    <dbReference type="NCBI Taxonomy" id="520822"/>
    <lineage>
        <taxon>Eukaryota</taxon>
        <taxon>Metazoa</taxon>
        <taxon>Ecdysozoa</taxon>
        <taxon>Arthropoda</taxon>
        <taxon>Hexapoda</taxon>
        <taxon>Insecta</taxon>
        <taxon>Pterygota</taxon>
        <taxon>Neoptera</taxon>
        <taxon>Endopterygota</taxon>
        <taxon>Hymenoptera</taxon>
        <taxon>Apocrita</taxon>
        <taxon>Aculeata</taxon>
        <taxon>Formicoidea</taxon>
        <taxon>Formicidae</taxon>
        <taxon>Myrmicinae</taxon>
        <taxon>Atta</taxon>
    </lineage>
</organism>
<keyword evidence="3" id="KW-1185">Reference proteome</keyword>
<accession>A0A195BA41</accession>
<reference evidence="2 3" key="1">
    <citation type="submission" date="2015-09" db="EMBL/GenBank/DDBJ databases">
        <title>Atta colombica WGS genome.</title>
        <authorList>
            <person name="Nygaard S."/>
            <person name="Hu H."/>
            <person name="Boomsma J."/>
            <person name="Zhang G."/>
        </authorList>
    </citation>
    <scope>NUCLEOTIDE SEQUENCE [LARGE SCALE GENOMIC DNA]</scope>
    <source>
        <strain evidence="2">Treedump-2</strain>
        <tissue evidence="2">Whole body</tissue>
    </source>
</reference>
<feature type="compositionally biased region" description="Basic and acidic residues" evidence="1">
    <location>
        <begin position="47"/>
        <end position="56"/>
    </location>
</feature>
<feature type="compositionally biased region" description="Basic residues" evidence="1">
    <location>
        <begin position="1"/>
        <end position="22"/>
    </location>
</feature>
<evidence type="ECO:0000313" key="3">
    <source>
        <dbReference type="Proteomes" id="UP000078540"/>
    </source>
</evidence>
<dbReference type="EMBL" id="KQ976537">
    <property type="protein sequence ID" value="KYM81401.1"/>
    <property type="molecule type" value="Genomic_DNA"/>
</dbReference>
<feature type="region of interest" description="Disordered" evidence="1">
    <location>
        <begin position="1"/>
        <end position="107"/>
    </location>
</feature>
<sequence>MEKKRKRNYAKKRRKVPPHRRNNLSASVSRPRERLCMIYSRIRRNTGAREREREMEGGGEGGREEEDQSTRRRRTERERERERENPQDSERTGRRQRGGISESDSLTEDRINRVHEVSEEVTWLLLREQLPLVICLLLSQSSCRSFCCPVHVRGLNSVELRRPGTEGI</sequence>